<feature type="transmembrane region" description="Helical" evidence="1">
    <location>
        <begin position="80"/>
        <end position="101"/>
    </location>
</feature>
<sequence>MTQNVIPHDFERQAPKRSKSLSNYWTYSTMSALVRVSPRNYTHRQEHYLTRTHSWPPHVMCTQDAWNSGTEFAAPLPPSLFPTIALALLAGGSVAAGAFAVTSGGVRNNIVFRHGPELRHHFQLDQLVLHLYSRPTSCSPFHVTDRNNL</sequence>
<proteinExistence type="predicted"/>
<evidence type="ECO:0000313" key="2">
    <source>
        <dbReference type="EMBL" id="RUS30528.1"/>
    </source>
</evidence>
<keyword evidence="1" id="KW-1133">Transmembrane helix</keyword>
<keyword evidence="3" id="KW-1185">Reference proteome</keyword>
<protein>
    <submittedName>
        <fullName evidence="2">Uncharacterized protein</fullName>
    </submittedName>
</protein>
<dbReference type="Proteomes" id="UP000274822">
    <property type="component" value="Unassembled WGS sequence"/>
</dbReference>
<organism evidence="2 3">
    <name type="scientific">Jimgerdemannia flammicorona</name>
    <dbReference type="NCBI Taxonomy" id="994334"/>
    <lineage>
        <taxon>Eukaryota</taxon>
        <taxon>Fungi</taxon>
        <taxon>Fungi incertae sedis</taxon>
        <taxon>Mucoromycota</taxon>
        <taxon>Mucoromycotina</taxon>
        <taxon>Endogonomycetes</taxon>
        <taxon>Endogonales</taxon>
        <taxon>Endogonaceae</taxon>
        <taxon>Jimgerdemannia</taxon>
    </lineage>
</organism>
<reference evidence="2 3" key="1">
    <citation type="journal article" date="2018" name="New Phytol.">
        <title>Phylogenomics of Endogonaceae and evolution of mycorrhizas within Mucoromycota.</title>
        <authorList>
            <person name="Chang Y."/>
            <person name="Desiro A."/>
            <person name="Na H."/>
            <person name="Sandor L."/>
            <person name="Lipzen A."/>
            <person name="Clum A."/>
            <person name="Barry K."/>
            <person name="Grigoriev I.V."/>
            <person name="Martin F.M."/>
            <person name="Stajich J.E."/>
            <person name="Smith M.E."/>
            <person name="Bonito G."/>
            <person name="Spatafora J.W."/>
        </authorList>
    </citation>
    <scope>NUCLEOTIDE SEQUENCE [LARGE SCALE GENOMIC DNA]</scope>
    <source>
        <strain evidence="2 3">AD002</strain>
    </source>
</reference>
<comment type="caution">
    <text evidence="2">The sequence shown here is derived from an EMBL/GenBank/DDBJ whole genome shotgun (WGS) entry which is preliminary data.</text>
</comment>
<keyword evidence="1" id="KW-0472">Membrane</keyword>
<keyword evidence="1" id="KW-0812">Transmembrane</keyword>
<name>A0A433QL88_9FUNG</name>
<accession>A0A433QL88</accession>
<evidence type="ECO:0000256" key="1">
    <source>
        <dbReference type="SAM" id="Phobius"/>
    </source>
</evidence>
<dbReference type="AlphaFoldDB" id="A0A433QL88"/>
<evidence type="ECO:0000313" key="3">
    <source>
        <dbReference type="Proteomes" id="UP000274822"/>
    </source>
</evidence>
<dbReference type="EMBL" id="RBNJ01003780">
    <property type="protein sequence ID" value="RUS30528.1"/>
    <property type="molecule type" value="Genomic_DNA"/>
</dbReference>
<gene>
    <name evidence="2" type="ORF">BC938DRAFT_479271</name>
</gene>